<evidence type="ECO:0000313" key="2">
    <source>
        <dbReference type="EMBL" id="KAJ5407577.1"/>
    </source>
</evidence>
<dbReference type="Proteomes" id="UP001147747">
    <property type="component" value="Unassembled WGS sequence"/>
</dbReference>
<gene>
    <name evidence="2" type="ORF">N7509_001460</name>
</gene>
<evidence type="ECO:0000256" key="1">
    <source>
        <dbReference type="SAM" id="SignalP"/>
    </source>
</evidence>
<accession>A0A9X0BCD2</accession>
<proteinExistence type="predicted"/>
<comment type="caution">
    <text evidence="2">The sequence shown here is derived from an EMBL/GenBank/DDBJ whole genome shotgun (WGS) entry which is preliminary data.</text>
</comment>
<keyword evidence="1" id="KW-0732">Signal</keyword>
<dbReference type="RefSeq" id="XP_056491892.1">
    <property type="nucleotide sequence ID" value="XM_056626097.1"/>
</dbReference>
<sequence>MRVSATLFSILFTASSAAALGDYELNLYEGAHCDGRLDASLITSDPQGCTNQNIDILSFNGKGGGWNIYVYDRLDCQGDSYGMPTNGDCVMAAQFISHPTFKSFKVVAP</sequence>
<dbReference type="OrthoDB" id="10286835at2759"/>
<reference evidence="2" key="2">
    <citation type="journal article" date="2023" name="IMA Fungus">
        <title>Comparative genomic study of the Penicillium genus elucidates a diverse pangenome and 15 lateral gene transfer events.</title>
        <authorList>
            <person name="Petersen C."/>
            <person name="Sorensen T."/>
            <person name="Nielsen M.R."/>
            <person name="Sondergaard T.E."/>
            <person name="Sorensen J.L."/>
            <person name="Fitzpatrick D.A."/>
            <person name="Frisvad J.C."/>
            <person name="Nielsen K.L."/>
        </authorList>
    </citation>
    <scope>NUCLEOTIDE SEQUENCE</scope>
    <source>
        <strain evidence="2">IBT 29677</strain>
    </source>
</reference>
<reference evidence="2" key="1">
    <citation type="submission" date="2022-12" db="EMBL/GenBank/DDBJ databases">
        <authorList>
            <person name="Petersen C."/>
        </authorList>
    </citation>
    <scope>NUCLEOTIDE SEQUENCE</scope>
    <source>
        <strain evidence="2">IBT 29677</strain>
    </source>
</reference>
<dbReference type="GeneID" id="81365077"/>
<evidence type="ECO:0000313" key="3">
    <source>
        <dbReference type="Proteomes" id="UP001147747"/>
    </source>
</evidence>
<keyword evidence="3" id="KW-1185">Reference proteome</keyword>
<dbReference type="EMBL" id="JAPZBU010000004">
    <property type="protein sequence ID" value="KAJ5407577.1"/>
    <property type="molecule type" value="Genomic_DNA"/>
</dbReference>
<organism evidence="2 3">
    <name type="scientific">Penicillium cosmopolitanum</name>
    <dbReference type="NCBI Taxonomy" id="1131564"/>
    <lineage>
        <taxon>Eukaryota</taxon>
        <taxon>Fungi</taxon>
        <taxon>Dikarya</taxon>
        <taxon>Ascomycota</taxon>
        <taxon>Pezizomycotina</taxon>
        <taxon>Eurotiomycetes</taxon>
        <taxon>Eurotiomycetidae</taxon>
        <taxon>Eurotiales</taxon>
        <taxon>Aspergillaceae</taxon>
        <taxon>Penicillium</taxon>
    </lineage>
</organism>
<protein>
    <submittedName>
        <fullName evidence="2">Uncharacterized protein</fullName>
    </submittedName>
</protein>
<feature type="chain" id="PRO_5040965880" evidence="1">
    <location>
        <begin position="20"/>
        <end position="109"/>
    </location>
</feature>
<feature type="signal peptide" evidence="1">
    <location>
        <begin position="1"/>
        <end position="19"/>
    </location>
</feature>
<dbReference type="AlphaFoldDB" id="A0A9X0BCD2"/>
<name>A0A9X0BCD2_9EURO</name>